<comment type="similarity">
    <text evidence="2">Belongs to the major facilitator superfamily.</text>
</comment>
<dbReference type="Pfam" id="PF12697">
    <property type="entry name" value="Abhydrolase_6"/>
    <property type="match status" value="1"/>
</dbReference>
<dbReference type="Pfam" id="PF07690">
    <property type="entry name" value="MFS_1"/>
    <property type="match status" value="1"/>
</dbReference>
<gene>
    <name evidence="9" type="ORF">EHS25_009460</name>
</gene>
<feature type="transmembrane region" description="Helical" evidence="7">
    <location>
        <begin position="55"/>
        <end position="73"/>
    </location>
</feature>
<dbReference type="EMBL" id="RSCD01000008">
    <property type="protein sequence ID" value="RSH91161.1"/>
    <property type="molecule type" value="Genomic_DNA"/>
</dbReference>
<dbReference type="InterPro" id="IPR051788">
    <property type="entry name" value="MFS_Transporter"/>
</dbReference>
<accession>A0A427YJA8</accession>
<dbReference type="Proteomes" id="UP000279259">
    <property type="component" value="Unassembled WGS sequence"/>
</dbReference>
<feature type="transmembrane region" description="Helical" evidence="7">
    <location>
        <begin position="184"/>
        <end position="205"/>
    </location>
</feature>
<keyword evidence="5 7" id="KW-1133">Transmembrane helix</keyword>
<feature type="transmembrane region" description="Helical" evidence="7">
    <location>
        <begin position="93"/>
        <end position="111"/>
    </location>
</feature>
<sequence length="778" mass="85216">MASMELDHVPLHHGLEVGEAGEGNGDGPSLSPAKHDNHQLVFAFLRRKRPLPSPTRLRAMFATLCMVLVLAGFNDGSQGPLLPFLQDHYHIGFLKMSLIWVTSFIGSLFAGASNMFLTDRFGFGLVTPVAALAQAVAYSLAALAPPYPFFVSVFALNGIGTALQDALANTMTSRLDDPSTKLSILHACFGLGATISPFISTLFVQHVPQAYRYYFVAAGVSVFTASLLVVVFEGRTEDQVMVPRLEEDSIPLNPNPDEEAGRAVEKTQATASGAKMMKLLSNPSVWTVVVYSFIYVGLEVSIGGWATSFLIHERGGDANSGYVTVGYWAGLTISRIVLIPVTSRMGHRLSVTVYNICALLLQISILIVPVFWANAIAFSLTGFVLGPIYPSLIMVATDFLPGELHLGVISLMGSMGGAGAALWPFIVGALSDGFGIWILIPNIIILIGRTPSIVTPRKGDHARRHLQAHYQSPEPQKILEECYVELGELEQWVTIRGDDDRNPLLLVLHGGPGMPYSILTPWLQILEARFTVVQWDRRGSGRTFRRHTSNCGILSFEQLVHDAIDLRGWLELRIPGRKVVLVSSSAGTLVALPLVHQRPDLFDGWVACDFNAGILSEEHAMPATLEWADTRGSRSDQRFLDSLPSHIRERTYEQNERLVRLRDSAAGPLGVSHVFIPAIKRLLLWRPLDAIAMFRGMGFSSKALFPEMRDFDARGTTKVEVPLFVLQGELDPFTPVSAAREWYGMVEAPSKEFEVIPGGGHAAAFAQPDALFELLVNR</sequence>
<feature type="transmembrane region" description="Helical" evidence="7">
    <location>
        <begin position="325"/>
        <end position="341"/>
    </location>
</feature>
<evidence type="ECO:0000256" key="2">
    <source>
        <dbReference type="ARBA" id="ARBA00008335"/>
    </source>
</evidence>
<comment type="subcellular location">
    <subcellularLocation>
        <location evidence="1">Endomembrane system</location>
        <topology evidence="1">Multi-pass membrane protein</topology>
    </subcellularLocation>
</comment>
<keyword evidence="4 7" id="KW-0812">Transmembrane</keyword>
<feature type="transmembrane region" description="Helical" evidence="7">
    <location>
        <begin position="123"/>
        <end position="141"/>
    </location>
</feature>
<feature type="transmembrane region" description="Helical" evidence="7">
    <location>
        <begin position="285"/>
        <end position="305"/>
    </location>
</feature>
<evidence type="ECO:0000256" key="7">
    <source>
        <dbReference type="SAM" id="Phobius"/>
    </source>
</evidence>
<dbReference type="FunFam" id="1.20.1250.20:FF:000286">
    <property type="entry name" value="MFS efflux transporter"/>
    <property type="match status" value="1"/>
</dbReference>
<dbReference type="PANTHER" id="PTHR23514:SF3">
    <property type="entry name" value="BYPASS OF STOP CODON PROTEIN 6"/>
    <property type="match status" value="1"/>
</dbReference>
<evidence type="ECO:0000313" key="10">
    <source>
        <dbReference type="Proteomes" id="UP000279259"/>
    </source>
</evidence>
<keyword evidence="6 7" id="KW-0472">Membrane</keyword>
<feature type="transmembrane region" description="Helical" evidence="7">
    <location>
        <begin position="147"/>
        <end position="163"/>
    </location>
</feature>
<dbReference type="InterPro" id="IPR036259">
    <property type="entry name" value="MFS_trans_sf"/>
</dbReference>
<feature type="transmembrane region" description="Helical" evidence="7">
    <location>
        <begin position="434"/>
        <end position="454"/>
    </location>
</feature>
<evidence type="ECO:0000256" key="4">
    <source>
        <dbReference type="ARBA" id="ARBA00022692"/>
    </source>
</evidence>
<dbReference type="AlphaFoldDB" id="A0A427YJA8"/>
<protein>
    <recommendedName>
        <fullName evidence="8">Major facilitator superfamily (MFS) profile domain-containing protein</fullName>
    </recommendedName>
</protein>
<dbReference type="Gene3D" id="1.20.1250.20">
    <property type="entry name" value="MFS general substrate transporter like domains"/>
    <property type="match status" value="1"/>
</dbReference>
<reference evidence="9 10" key="1">
    <citation type="submission" date="2018-11" db="EMBL/GenBank/DDBJ databases">
        <title>Genome sequence of Saitozyma podzolica DSM 27192.</title>
        <authorList>
            <person name="Aliyu H."/>
            <person name="Gorte O."/>
            <person name="Ochsenreither K."/>
        </authorList>
    </citation>
    <scope>NUCLEOTIDE SEQUENCE [LARGE SCALE GENOMIC DNA]</scope>
    <source>
        <strain evidence="9 10">DSM 27192</strain>
    </source>
</reference>
<feature type="transmembrane region" description="Helical" evidence="7">
    <location>
        <begin position="211"/>
        <end position="232"/>
    </location>
</feature>
<keyword evidence="3" id="KW-0813">Transport</keyword>
<dbReference type="OrthoDB" id="413079at2759"/>
<evidence type="ECO:0000259" key="8">
    <source>
        <dbReference type="PROSITE" id="PS50850"/>
    </source>
</evidence>
<dbReference type="Gene3D" id="3.40.50.1820">
    <property type="entry name" value="alpha/beta hydrolase"/>
    <property type="match status" value="1"/>
</dbReference>
<evidence type="ECO:0000256" key="3">
    <source>
        <dbReference type="ARBA" id="ARBA00022448"/>
    </source>
</evidence>
<proteinExistence type="inferred from homology"/>
<organism evidence="9 10">
    <name type="scientific">Saitozyma podzolica</name>
    <dbReference type="NCBI Taxonomy" id="1890683"/>
    <lineage>
        <taxon>Eukaryota</taxon>
        <taxon>Fungi</taxon>
        <taxon>Dikarya</taxon>
        <taxon>Basidiomycota</taxon>
        <taxon>Agaricomycotina</taxon>
        <taxon>Tremellomycetes</taxon>
        <taxon>Tremellales</taxon>
        <taxon>Trimorphomycetaceae</taxon>
        <taxon>Saitozyma</taxon>
    </lineage>
</organism>
<feature type="transmembrane region" description="Helical" evidence="7">
    <location>
        <begin position="404"/>
        <end position="428"/>
    </location>
</feature>
<dbReference type="InterPro" id="IPR011701">
    <property type="entry name" value="MFS"/>
</dbReference>
<name>A0A427YJA8_9TREE</name>
<feature type="transmembrane region" description="Helical" evidence="7">
    <location>
        <begin position="353"/>
        <end position="372"/>
    </location>
</feature>
<feature type="domain" description="Major facilitator superfamily (MFS) profile" evidence="8">
    <location>
        <begin position="60"/>
        <end position="459"/>
    </location>
</feature>
<keyword evidence="10" id="KW-1185">Reference proteome</keyword>
<dbReference type="InterPro" id="IPR000073">
    <property type="entry name" value="AB_hydrolase_1"/>
</dbReference>
<dbReference type="InterPro" id="IPR020846">
    <property type="entry name" value="MFS_dom"/>
</dbReference>
<evidence type="ECO:0000256" key="6">
    <source>
        <dbReference type="ARBA" id="ARBA00023136"/>
    </source>
</evidence>
<evidence type="ECO:0000313" key="9">
    <source>
        <dbReference type="EMBL" id="RSH91161.1"/>
    </source>
</evidence>
<comment type="caution">
    <text evidence="9">The sequence shown here is derived from an EMBL/GenBank/DDBJ whole genome shotgun (WGS) entry which is preliminary data.</text>
</comment>
<dbReference type="GO" id="GO:0022857">
    <property type="term" value="F:transmembrane transporter activity"/>
    <property type="evidence" value="ECO:0007669"/>
    <property type="project" value="InterPro"/>
</dbReference>
<evidence type="ECO:0000256" key="5">
    <source>
        <dbReference type="ARBA" id="ARBA00022989"/>
    </source>
</evidence>
<dbReference type="PROSITE" id="PS50850">
    <property type="entry name" value="MFS"/>
    <property type="match status" value="1"/>
</dbReference>
<dbReference type="GO" id="GO:0016020">
    <property type="term" value="C:membrane"/>
    <property type="evidence" value="ECO:0007669"/>
    <property type="project" value="TreeGrafter"/>
</dbReference>
<dbReference type="InterPro" id="IPR029058">
    <property type="entry name" value="AB_hydrolase_fold"/>
</dbReference>
<dbReference type="GO" id="GO:0012505">
    <property type="term" value="C:endomembrane system"/>
    <property type="evidence" value="ECO:0007669"/>
    <property type="project" value="UniProtKB-SubCell"/>
</dbReference>
<dbReference type="PANTHER" id="PTHR23514">
    <property type="entry name" value="BYPASS OF STOP CODON PROTEIN 6"/>
    <property type="match status" value="1"/>
</dbReference>
<evidence type="ECO:0000256" key="1">
    <source>
        <dbReference type="ARBA" id="ARBA00004127"/>
    </source>
</evidence>
<dbReference type="SUPFAM" id="SSF103473">
    <property type="entry name" value="MFS general substrate transporter"/>
    <property type="match status" value="1"/>
</dbReference>
<dbReference type="SUPFAM" id="SSF53474">
    <property type="entry name" value="alpha/beta-Hydrolases"/>
    <property type="match status" value="1"/>
</dbReference>